<organism evidence="11 12">
    <name type="scientific">Porites lobata</name>
    <dbReference type="NCBI Taxonomy" id="104759"/>
    <lineage>
        <taxon>Eukaryota</taxon>
        <taxon>Metazoa</taxon>
        <taxon>Cnidaria</taxon>
        <taxon>Anthozoa</taxon>
        <taxon>Hexacorallia</taxon>
        <taxon>Scleractinia</taxon>
        <taxon>Fungiina</taxon>
        <taxon>Poritidae</taxon>
        <taxon>Porites</taxon>
    </lineage>
</organism>
<evidence type="ECO:0000256" key="2">
    <source>
        <dbReference type="ARBA" id="ARBA00022475"/>
    </source>
</evidence>
<evidence type="ECO:0000313" key="12">
    <source>
        <dbReference type="Proteomes" id="UP001159405"/>
    </source>
</evidence>
<accession>A0ABN8NN43</accession>
<dbReference type="EMBL" id="CALNXK010000029">
    <property type="protein sequence ID" value="CAH3115895.1"/>
    <property type="molecule type" value="Genomic_DNA"/>
</dbReference>
<proteinExistence type="predicted"/>
<evidence type="ECO:0000256" key="5">
    <source>
        <dbReference type="ARBA" id="ARBA00023040"/>
    </source>
</evidence>
<keyword evidence="12" id="KW-1185">Reference proteome</keyword>
<feature type="transmembrane region" description="Helical" evidence="9">
    <location>
        <begin position="56"/>
        <end position="77"/>
    </location>
</feature>
<dbReference type="Pfam" id="PF00001">
    <property type="entry name" value="7tm_1"/>
    <property type="match status" value="1"/>
</dbReference>
<evidence type="ECO:0000256" key="7">
    <source>
        <dbReference type="ARBA" id="ARBA00023170"/>
    </source>
</evidence>
<sequence length="175" mass="19990">MNQTQMNCSGRNHTSQMKTWKFILQLNFDVIITVAALLGSYLMLRAFHKFQNLRTASNIILVSLSTADGLLAIPRILDIINLTLRYNAKYLLRMPVIQKVSGTFTFFLVSVIILHLALMSVERFIAIKFALTYHTIVTKRRSRIVSIAMWLWALVCSTPDGISYSKLRQCFLSPC</sequence>
<reference evidence="11 12" key="1">
    <citation type="submission" date="2022-05" db="EMBL/GenBank/DDBJ databases">
        <authorList>
            <consortium name="Genoscope - CEA"/>
            <person name="William W."/>
        </authorList>
    </citation>
    <scope>NUCLEOTIDE SEQUENCE [LARGE SCALE GENOMIC DNA]</scope>
</reference>
<evidence type="ECO:0000256" key="6">
    <source>
        <dbReference type="ARBA" id="ARBA00023136"/>
    </source>
</evidence>
<keyword evidence="3 9" id="KW-0812">Transmembrane</keyword>
<evidence type="ECO:0000313" key="11">
    <source>
        <dbReference type="EMBL" id="CAH3115895.1"/>
    </source>
</evidence>
<comment type="caution">
    <text evidence="11">The sequence shown here is derived from an EMBL/GenBank/DDBJ whole genome shotgun (WGS) entry which is preliminary data.</text>
</comment>
<dbReference type="PANTHER" id="PTHR24249">
    <property type="entry name" value="HISTAMINE RECEPTOR-RELATED G-PROTEIN COUPLED RECEPTOR"/>
    <property type="match status" value="1"/>
</dbReference>
<keyword evidence="2" id="KW-1003">Cell membrane</keyword>
<dbReference type="Gene3D" id="1.20.1070.10">
    <property type="entry name" value="Rhodopsin 7-helix transmembrane proteins"/>
    <property type="match status" value="1"/>
</dbReference>
<feature type="transmembrane region" description="Helical" evidence="9">
    <location>
        <begin position="97"/>
        <end position="118"/>
    </location>
</feature>
<dbReference type="InterPro" id="IPR000276">
    <property type="entry name" value="GPCR_Rhodpsn"/>
</dbReference>
<keyword evidence="7" id="KW-0675">Receptor</keyword>
<keyword evidence="6 9" id="KW-0472">Membrane</keyword>
<dbReference type="Proteomes" id="UP001159405">
    <property type="component" value="Unassembled WGS sequence"/>
</dbReference>
<dbReference type="PRINTS" id="PR00237">
    <property type="entry name" value="GPCRRHODOPSN"/>
</dbReference>
<evidence type="ECO:0000256" key="1">
    <source>
        <dbReference type="ARBA" id="ARBA00004651"/>
    </source>
</evidence>
<evidence type="ECO:0000259" key="10">
    <source>
        <dbReference type="PROSITE" id="PS50262"/>
    </source>
</evidence>
<protein>
    <recommendedName>
        <fullName evidence="10">G-protein coupled receptors family 1 profile domain-containing protein</fullName>
    </recommendedName>
</protein>
<evidence type="ECO:0000256" key="4">
    <source>
        <dbReference type="ARBA" id="ARBA00022989"/>
    </source>
</evidence>
<dbReference type="SUPFAM" id="SSF81321">
    <property type="entry name" value="Family A G protein-coupled receptor-like"/>
    <property type="match status" value="1"/>
</dbReference>
<evidence type="ECO:0000256" key="3">
    <source>
        <dbReference type="ARBA" id="ARBA00022692"/>
    </source>
</evidence>
<feature type="transmembrane region" description="Helical" evidence="9">
    <location>
        <begin position="22"/>
        <end position="44"/>
    </location>
</feature>
<feature type="domain" description="G-protein coupled receptors family 1 profile" evidence="10">
    <location>
        <begin position="39"/>
        <end position="175"/>
    </location>
</feature>
<gene>
    <name evidence="11" type="ORF">PLOB_00024174</name>
</gene>
<comment type="subcellular location">
    <subcellularLocation>
        <location evidence="1">Cell membrane</location>
        <topology evidence="1">Multi-pass membrane protein</topology>
    </subcellularLocation>
</comment>
<dbReference type="PROSITE" id="PS50262">
    <property type="entry name" value="G_PROTEIN_RECEP_F1_2"/>
    <property type="match status" value="1"/>
</dbReference>
<dbReference type="PANTHER" id="PTHR24249:SF372">
    <property type="entry name" value="G-PROTEIN COUPLED RECEPTORS FAMILY 1 PROFILE DOMAIN-CONTAINING PROTEIN"/>
    <property type="match status" value="1"/>
</dbReference>
<keyword evidence="4 9" id="KW-1133">Transmembrane helix</keyword>
<dbReference type="InterPro" id="IPR050569">
    <property type="entry name" value="TAAR"/>
</dbReference>
<name>A0ABN8NN43_9CNID</name>
<evidence type="ECO:0000256" key="9">
    <source>
        <dbReference type="SAM" id="Phobius"/>
    </source>
</evidence>
<evidence type="ECO:0000256" key="8">
    <source>
        <dbReference type="ARBA" id="ARBA00023224"/>
    </source>
</evidence>
<keyword evidence="8" id="KW-0807">Transducer</keyword>
<keyword evidence="5" id="KW-0297">G-protein coupled receptor</keyword>
<dbReference type="InterPro" id="IPR017452">
    <property type="entry name" value="GPCR_Rhodpsn_7TM"/>
</dbReference>